<keyword evidence="1" id="KW-0732">Signal</keyword>
<dbReference type="InterPro" id="IPR013785">
    <property type="entry name" value="Aldolase_TIM"/>
</dbReference>
<evidence type="ECO:0000313" key="3">
    <source>
        <dbReference type="Proteomes" id="UP000030746"/>
    </source>
</evidence>
<gene>
    <name evidence="2" type="ORF">LOTGIDRAFT_231168</name>
</gene>
<dbReference type="Gene3D" id="3.20.20.70">
    <property type="entry name" value="Aldolase class I"/>
    <property type="match status" value="1"/>
</dbReference>
<dbReference type="AlphaFoldDB" id="V4AYM1"/>
<protein>
    <recommendedName>
        <fullName evidence="4">Alpha-galactosidase</fullName>
    </recommendedName>
</protein>
<dbReference type="EMBL" id="KB201205">
    <property type="protein sequence ID" value="ESO98786.1"/>
    <property type="molecule type" value="Genomic_DNA"/>
</dbReference>
<dbReference type="HOGENOM" id="CLU_016717_1_0_1"/>
<accession>V4AYM1</accession>
<dbReference type="CTD" id="20248499"/>
<sequence length="784" mass="87154">MGRKIIYIVIFLLHNFILGTKGNVRLAVEVGIDDGSYRIKVDKDVWLVGASPFFYIDGIRYTMDEGNLEFQNVTQSFGSGPGLLGNYSAYDIHYKANETNIIATVKSYASPNLLFQVQYVDGGNNTTGYNEWETICGFPGFEMDSDLLSLGYLTFSNRNIDTVVSGRWNKTAFIPDSLEGSGPVALFDHTGRTIVISQADNFMAASTWRDKTNNRLYWGIMGGVDQIPVNFTYQTTLSFDISIRKGLCMWGFFLSSFIYYTTTAFTPRYRHADISRQYIGYWTSPGSAYYDSPGTGNTYEQIIHDVILESQQNGFKYRYVQLDNWWYVKSTDGKIKEWSPSPTELPHGLQALQNSSGVQFLAYAGMWAADNVYVNGSDSDFIVENNIALPISQAFWDKIFKTARSWGIKTYEQDKLSDTFLSMNSTKTDLHLANDWLSRMSSAAYRNNITILYNDACPRHILQTLVTPAVTQISVNDDSGQWSLGVKALFVSSLPIRLGKSVFRTKSGHGITVNPALKEVIAILSGGSVGVGDSVGSSDYDLLKRCCNNEGKILSPTQVAKAVDGQILQAAFQDGSGPIGEVWSVLTYIQTKDIQHNALRYGTIFAYQLQTEFIASPTSTQLNSYDKFPRSVVYSLDNPTSVYNFSDTDPFVIHKNDCTNNFCLFHTAPTIDVGDMECIILGDTSKWIPMSDVMVRYINTKQDAIVVSVRAAPKETIKLDVLINRVLQTYPVQMDENGEGAVMISGSTPSVTSPEPTSHTPSISLSISVIAISLTITSYFLLIE</sequence>
<dbReference type="SUPFAM" id="SSF51445">
    <property type="entry name" value="(Trans)glycosidases"/>
    <property type="match status" value="1"/>
</dbReference>
<dbReference type="Proteomes" id="UP000030746">
    <property type="component" value="Unassembled WGS sequence"/>
</dbReference>
<feature type="chain" id="PRO_5004716448" description="Alpha-galactosidase" evidence="1">
    <location>
        <begin position="23"/>
        <end position="784"/>
    </location>
</feature>
<reference evidence="2 3" key="1">
    <citation type="journal article" date="2013" name="Nature">
        <title>Insights into bilaterian evolution from three spiralian genomes.</title>
        <authorList>
            <person name="Simakov O."/>
            <person name="Marletaz F."/>
            <person name="Cho S.J."/>
            <person name="Edsinger-Gonzales E."/>
            <person name="Havlak P."/>
            <person name="Hellsten U."/>
            <person name="Kuo D.H."/>
            <person name="Larsson T."/>
            <person name="Lv J."/>
            <person name="Arendt D."/>
            <person name="Savage R."/>
            <person name="Osoegawa K."/>
            <person name="de Jong P."/>
            <person name="Grimwood J."/>
            <person name="Chapman J.A."/>
            <person name="Shapiro H."/>
            <person name="Aerts A."/>
            <person name="Otillar R.P."/>
            <person name="Terry A.Y."/>
            <person name="Boore J.L."/>
            <person name="Grigoriev I.V."/>
            <person name="Lindberg D.R."/>
            <person name="Seaver E.C."/>
            <person name="Weisblat D.A."/>
            <person name="Putnam N.H."/>
            <person name="Rokhsar D.S."/>
        </authorList>
    </citation>
    <scope>NUCLEOTIDE SEQUENCE [LARGE SCALE GENOMIC DNA]</scope>
</reference>
<dbReference type="STRING" id="225164.V4AYM1"/>
<dbReference type="OMA" id="MARFWSG"/>
<dbReference type="OrthoDB" id="6102948at2759"/>
<feature type="signal peptide" evidence="1">
    <location>
        <begin position="1"/>
        <end position="22"/>
    </location>
</feature>
<name>V4AYM1_LOTGI</name>
<evidence type="ECO:0000313" key="2">
    <source>
        <dbReference type="EMBL" id="ESO98786.1"/>
    </source>
</evidence>
<evidence type="ECO:0008006" key="4">
    <source>
        <dbReference type="Google" id="ProtNLM"/>
    </source>
</evidence>
<dbReference type="RefSeq" id="XP_009050422.1">
    <property type="nucleotide sequence ID" value="XM_009052174.1"/>
</dbReference>
<dbReference type="GeneID" id="20248499"/>
<evidence type="ECO:0000256" key="1">
    <source>
        <dbReference type="SAM" id="SignalP"/>
    </source>
</evidence>
<keyword evidence="3" id="KW-1185">Reference proteome</keyword>
<proteinExistence type="predicted"/>
<dbReference type="KEGG" id="lgi:LOTGIDRAFT_231168"/>
<organism evidence="2 3">
    <name type="scientific">Lottia gigantea</name>
    <name type="common">Giant owl limpet</name>
    <dbReference type="NCBI Taxonomy" id="225164"/>
    <lineage>
        <taxon>Eukaryota</taxon>
        <taxon>Metazoa</taxon>
        <taxon>Spiralia</taxon>
        <taxon>Lophotrochozoa</taxon>
        <taxon>Mollusca</taxon>
        <taxon>Gastropoda</taxon>
        <taxon>Patellogastropoda</taxon>
        <taxon>Lottioidea</taxon>
        <taxon>Lottiidae</taxon>
        <taxon>Lottia</taxon>
    </lineage>
</organism>
<dbReference type="InterPro" id="IPR017853">
    <property type="entry name" value="GH"/>
</dbReference>